<dbReference type="PANTHER" id="PTHR46797">
    <property type="entry name" value="HTH-TYPE TRANSCRIPTIONAL REGULATOR"/>
    <property type="match status" value="1"/>
</dbReference>
<dbReference type="InterPro" id="IPR050807">
    <property type="entry name" value="TransReg_Diox_bact_type"/>
</dbReference>
<dbReference type="SUPFAM" id="SSF51182">
    <property type="entry name" value="RmlC-like cupins"/>
    <property type="match status" value="1"/>
</dbReference>
<sequence length="178" mass="19755">MIGKRLHELRVAKGLSLRELGQMVKLSPTLLSQVERGVTTPSLTTLRKLSGIFGESMSSLFMDTSKGPSVWISRPGERMLLRGPRGGVVYERLTRGNGEMEVFRAVYEVGQQSMDDMSHPSLESVYVVRGVITAEIDKVSFDVKAGENISFDARQSHRYLNRGTEEAEIIMSITPPVP</sequence>
<dbReference type="CDD" id="cd00093">
    <property type="entry name" value="HTH_XRE"/>
    <property type="match status" value="1"/>
</dbReference>
<reference evidence="4" key="3">
    <citation type="submission" date="2022-04" db="EMBL/GenBank/DDBJ databases">
        <title>Genomic mining of Alcaligenes faecalis D334 producing ectoin and derivatives.</title>
        <authorList>
            <person name="Doan V.T."/>
            <person name="Quach N.T."/>
            <person name="Vu T.-H.-N."/>
            <person name="Phi Q.-T."/>
        </authorList>
    </citation>
    <scope>NUCLEOTIDE SEQUENCE</scope>
    <source>
        <strain evidence="4">D334</strain>
    </source>
</reference>
<dbReference type="GO" id="GO:0003700">
    <property type="term" value="F:DNA-binding transcription factor activity"/>
    <property type="evidence" value="ECO:0007669"/>
    <property type="project" value="TreeGrafter"/>
</dbReference>
<dbReference type="Gene3D" id="2.60.120.10">
    <property type="entry name" value="Jelly Rolls"/>
    <property type="match status" value="1"/>
</dbReference>
<dbReference type="InterPro" id="IPR014710">
    <property type="entry name" value="RmlC-like_jellyroll"/>
</dbReference>
<gene>
    <name evidence="3" type="ORF">DF183_17960</name>
    <name evidence="5" type="ORF">M2J83_00080</name>
    <name evidence="4" type="ORF">MXF72_18985</name>
</gene>
<dbReference type="RefSeq" id="WP_026483973.1">
    <property type="nucleotide sequence ID" value="NZ_CAXOJJ010000030.1"/>
</dbReference>
<dbReference type="SMART" id="SM00530">
    <property type="entry name" value="HTH_XRE"/>
    <property type="match status" value="1"/>
</dbReference>
<dbReference type="AlphaFoldDB" id="A0A0A2N8Y8"/>
<dbReference type="STRING" id="511.UZ73_10655"/>
<proteinExistence type="predicted"/>
<evidence type="ECO:0000259" key="2">
    <source>
        <dbReference type="PROSITE" id="PS50943"/>
    </source>
</evidence>
<dbReference type="CDD" id="cd02209">
    <property type="entry name" value="cupin_XRE_C"/>
    <property type="match status" value="1"/>
</dbReference>
<evidence type="ECO:0000313" key="7">
    <source>
        <dbReference type="Proteomes" id="UP001211866"/>
    </source>
</evidence>
<dbReference type="EMBL" id="CP095873">
    <property type="protein sequence ID" value="UPL21439.1"/>
    <property type="molecule type" value="Genomic_DNA"/>
</dbReference>
<dbReference type="GO" id="GO:0005829">
    <property type="term" value="C:cytosol"/>
    <property type="evidence" value="ECO:0007669"/>
    <property type="project" value="TreeGrafter"/>
</dbReference>
<accession>A0A0A2N8Y8</accession>
<feature type="domain" description="HTH cro/C1-type" evidence="2">
    <location>
        <begin position="6"/>
        <end position="60"/>
    </location>
</feature>
<dbReference type="InterPro" id="IPR013096">
    <property type="entry name" value="Cupin_2"/>
</dbReference>
<name>A0A0A2N8Y8_ALCFA</name>
<evidence type="ECO:0000313" key="6">
    <source>
        <dbReference type="Proteomes" id="UP000245216"/>
    </source>
</evidence>
<reference evidence="5 7" key="4">
    <citation type="submission" date="2022-05" db="EMBL/GenBank/DDBJ databases">
        <title>Complete sequence of strain NY11312.</title>
        <authorList>
            <person name="Zhou D."/>
        </authorList>
    </citation>
    <scope>NUCLEOTIDE SEQUENCE [LARGE SCALE GENOMIC DNA]</scope>
    <source>
        <strain evidence="5 7">NY11312</strain>
    </source>
</reference>
<dbReference type="InterPro" id="IPR010982">
    <property type="entry name" value="Lambda_DNA-bd_dom_sf"/>
</dbReference>
<dbReference type="PROSITE" id="PS50943">
    <property type="entry name" value="HTH_CROC1"/>
    <property type="match status" value="1"/>
</dbReference>
<dbReference type="GO" id="GO:0003677">
    <property type="term" value="F:DNA binding"/>
    <property type="evidence" value="ECO:0007669"/>
    <property type="project" value="UniProtKB-KW"/>
</dbReference>
<dbReference type="Proteomes" id="UP000245216">
    <property type="component" value="Unassembled WGS sequence"/>
</dbReference>
<protein>
    <submittedName>
        <fullName evidence="3">Helix-turn-helix domain-containing protein</fullName>
    </submittedName>
    <submittedName>
        <fullName evidence="4">XRE family transcriptional regulator</fullName>
    </submittedName>
</protein>
<evidence type="ECO:0000256" key="1">
    <source>
        <dbReference type="ARBA" id="ARBA00023125"/>
    </source>
</evidence>
<accession>A0A0M9I7B0</accession>
<evidence type="ECO:0000313" key="3">
    <source>
        <dbReference type="EMBL" id="PWE12654.1"/>
    </source>
</evidence>
<dbReference type="Proteomes" id="UP000830925">
    <property type="component" value="Chromosome"/>
</dbReference>
<dbReference type="Pfam" id="PF07883">
    <property type="entry name" value="Cupin_2"/>
    <property type="match status" value="1"/>
</dbReference>
<organism evidence="3 6">
    <name type="scientific">Alcaligenes faecalis</name>
    <dbReference type="NCBI Taxonomy" id="511"/>
    <lineage>
        <taxon>Bacteria</taxon>
        <taxon>Pseudomonadati</taxon>
        <taxon>Pseudomonadota</taxon>
        <taxon>Betaproteobacteria</taxon>
        <taxon>Burkholderiales</taxon>
        <taxon>Alcaligenaceae</taxon>
        <taxon>Alcaligenes</taxon>
    </lineage>
</organism>
<reference evidence="3 6" key="2">
    <citation type="submission" date="2018-05" db="EMBL/GenBank/DDBJ databases">
        <authorList>
            <person name="Lanie J.A."/>
            <person name="Ng W.-L."/>
            <person name="Kazmierczak K.M."/>
            <person name="Andrzejewski T.M."/>
            <person name="Davidsen T.M."/>
            <person name="Wayne K.J."/>
            <person name="Tettelin H."/>
            <person name="Glass J.I."/>
            <person name="Rusch D."/>
            <person name="Podicherti R."/>
            <person name="Tsui H.-C.T."/>
            <person name="Winkler M.E."/>
        </authorList>
    </citation>
    <scope>NUCLEOTIDE SEQUENCE [LARGE SCALE GENOMIC DNA]</scope>
    <source>
        <strain evidence="3 6">YBY</strain>
    </source>
</reference>
<dbReference type="OrthoDB" id="9814751at2"/>
<dbReference type="EMBL" id="QEXO01000005">
    <property type="protein sequence ID" value="PWE12654.1"/>
    <property type="molecule type" value="Genomic_DNA"/>
</dbReference>
<dbReference type="InterPro" id="IPR011051">
    <property type="entry name" value="RmlC_Cupin_sf"/>
</dbReference>
<dbReference type="InterPro" id="IPR001387">
    <property type="entry name" value="Cro/C1-type_HTH"/>
</dbReference>
<dbReference type="KEGG" id="afa:UZ73_10655"/>
<evidence type="ECO:0000313" key="5">
    <source>
        <dbReference type="EMBL" id="WBM38272.1"/>
    </source>
</evidence>
<dbReference type="Gene3D" id="1.10.260.40">
    <property type="entry name" value="lambda repressor-like DNA-binding domains"/>
    <property type="match status" value="1"/>
</dbReference>
<dbReference type="eggNOG" id="COG1396">
    <property type="taxonomic scope" value="Bacteria"/>
</dbReference>
<evidence type="ECO:0000313" key="4">
    <source>
        <dbReference type="EMBL" id="UPL21439.1"/>
    </source>
</evidence>
<dbReference type="Proteomes" id="UP001211866">
    <property type="component" value="Chromosome"/>
</dbReference>
<keyword evidence="7" id="KW-1185">Reference proteome</keyword>
<dbReference type="Pfam" id="PF01381">
    <property type="entry name" value="HTH_3"/>
    <property type="match status" value="1"/>
</dbReference>
<dbReference type="eggNOG" id="COG3837">
    <property type="taxonomic scope" value="Bacteria"/>
</dbReference>
<reference evidence="3 6" key="1">
    <citation type="submission" date="2018-05" db="EMBL/GenBank/DDBJ databases">
        <title>Genome Sequence of an Efficient Indole-Degrading Bacterium, Alcaligenes sp.YBY.</title>
        <authorList>
            <person name="Yang B."/>
        </authorList>
    </citation>
    <scope>NUCLEOTIDE SEQUENCE [LARGE SCALE GENOMIC DNA]</scope>
    <source>
        <strain evidence="3 6">YBY</strain>
    </source>
</reference>
<keyword evidence="1" id="KW-0238">DNA-binding</keyword>
<dbReference type="PANTHER" id="PTHR46797:SF1">
    <property type="entry name" value="METHYLPHOSPHONATE SYNTHASE"/>
    <property type="match status" value="1"/>
</dbReference>
<dbReference type="GeneID" id="96776668"/>
<dbReference type="SUPFAM" id="SSF47413">
    <property type="entry name" value="lambda repressor-like DNA-binding domains"/>
    <property type="match status" value="1"/>
</dbReference>
<dbReference type="EMBL" id="CP096916">
    <property type="protein sequence ID" value="WBM38272.1"/>
    <property type="molecule type" value="Genomic_DNA"/>
</dbReference>